<organism evidence="1 2">
    <name type="scientific">Aspergillus avenaceus</name>
    <dbReference type="NCBI Taxonomy" id="36643"/>
    <lineage>
        <taxon>Eukaryota</taxon>
        <taxon>Fungi</taxon>
        <taxon>Dikarya</taxon>
        <taxon>Ascomycota</taxon>
        <taxon>Pezizomycotina</taxon>
        <taxon>Eurotiomycetes</taxon>
        <taxon>Eurotiomycetidae</taxon>
        <taxon>Eurotiales</taxon>
        <taxon>Aspergillaceae</taxon>
        <taxon>Aspergillus</taxon>
        <taxon>Aspergillus subgen. Circumdati</taxon>
    </lineage>
</organism>
<protein>
    <recommendedName>
        <fullName evidence="3">Fucose-specific lectin</fullName>
    </recommendedName>
</protein>
<dbReference type="AlphaFoldDB" id="A0A5N6U8A2"/>
<accession>A0A5N6U8A2</accession>
<reference evidence="1 2" key="1">
    <citation type="submission" date="2019-04" db="EMBL/GenBank/DDBJ databases">
        <title>Friends and foes A comparative genomics study of 23 Aspergillus species from section Flavi.</title>
        <authorList>
            <consortium name="DOE Joint Genome Institute"/>
            <person name="Kjaerbolling I."/>
            <person name="Vesth T."/>
            <person name="Frisvad J.C."/>
            <person name="Nybo J.L."/>
            <person name="Theobald S."/>
            <person name="Kildgaard S."/>
            <person name="Isbrandt T."/>
            <person name="Kuo A."/>
            <person name="Sato A."/>
            <person name="Lyhne E.K."/>
            <person name="Kogle M.E."/>
            <person name="Wiebenga A."/>
            <person name="Kun R.S."/>
            <person name="Lubbers R.J."/>
            <person name="Makela M.R."/>
            <person name="Barry K."/>
            <person name="Chovatia M."/>
            <person name="Clum A."/>
            <person name="Daum C."/>
            <person name="Haridas S."/>
            <person name="He G."/>
            <person name="LaButti K."/>
            <person name="Lipzen A."/>
            <person name="Mondo S."/>
            <person name="Riley R."/>
            <person name="Salamov A."/>
            <person name="Simmons B.A."/>
            <person name="Magnuson J.K."/>
            <person name="Henrissat B."/>
            <person name="Mortensen U.H."/>
            <person name="Larsen T.O."/>
            <person name="Devries R.P."/>
            <person name="Grigoriev I.V."/>
            <person name="Machida M."/>
            <person name="Baker S.E."/>
            <person name="Andersen M.R."/>
        </authorList>
    </citation>
    <scope>NUCLEOTIDE SEQUENCE [LARGE SCALE GENOMIC DNA]</scope>
    <source>
        <strain evidence="1 2">IBT 18842</strain>
    </source>
</reference>
<keyword evidence="2" id="KW-1185">Reference proteome</keyword>
<dbReference type="Proteomes" id="UP000325780">
    <property type="component" value="Unassembled WGS sequence"/>
</dbReference>
<gene>
    <name evidence="1" type="ORF">BDV25DRAFT_82766</name>
</gene>
<evidence type="ECO:0000313" key="1">
    <source>
        <dbReference type="EMBL" id="KAE8154834.1"/>
    </source>
</evidence>
<name>A0A5N6U8A2_ASPAV</name>
<proteinExistence type="predicted"/>
<evidence type="ECO:0000313" key="2">
    <source>
        <dbReference type="Proteomes" id="UP000325780"/>
    </source>
</evidence>
<dbReference type="OrthoDB" id="3446576at2759"/>
<dbReference type="Gene3D" id="2.120.10.70">
    <property type="entry name" value="Fucose-specific lectin"/>
    <property type="match status" value="1"/>
</dbReference>
<dbReference type="SUPFAM" id="SSF89372">
    <property type="entry name" value="Fucose-specific lectin"/>
    <property type="match status" value="1"/>
</dbReference>
<sequence>MSSLPNTVLAAVTTNGSDSYLYYQSGREIREAHSETGSSWTAVASTVATNASGGGSALTAYYVDEDADFDKQATIHVVYLDSSTKVVDKVKVLSKGTWEDGQVTGIETNPATNSRLTGASFNGTTGWNPKGSQWVYYNTPSGNELQITEIRRTPNSPWYTETVLPEETQALPGTDLATSIVNKRIDLYYQDHDGNVDHWFQDGKWNDDGILVPASNVQISTPLATVNADNKHVFYVDKSSPSKIQDRVDGKDIEVANYYPGTHLDALVVDNKVTLFYKSLNPAGAIATKVYDGSSWADGATVVPA</sequence>
<evidence type="ECO:0008006" key="3">
    <source>
        <dbReference type="Google" id="ProtNLM"/>
    </source>
</evidence>
<dbReference type="EMBL" id="ML742026">
    <property type="protein sequence ID" value="KAE8154834.1"/>
    <property type="molecule type" value="Genomic_DNA"/>
</dbReference>